<dbReference type="GO" id="GO:0042834">
    <property type="term" value="F:peptidoglycan binding"/>
    <property type="evidence" value="ECO:0007669"/>
    <property type="project" value="InterPro"/>
</dbReference>
<keyword evidence="3" id="KW-1185">Reference proteome</keyword>
<organism evidence="2 3">
    <name type="scientific">Fodinibius halophilus</name>
    <dbReference type="NCBI Taxonomy" id="1736908"/>
    <lineage>
        <taxon>Bacteria</taxon>
        <taxon>Pseudomonadati</taxon>
        <taxon>Balneolota</taxon>
        <taxon>Balneolia</taxon>
        <taxon>Balneolales</taxon>
        <taxon>Balneolaceae</taxon>
        <taxon>Fodinibius</taxon>
    </lineage>
</organism>
<evidence type="ECO:0000313" key="2">
    <source>
        <dbReference type="EMBL" id="NGP89037.1"/>
    </source>
</evidence>
<dbReference type="InterPro" id="IPR007730">
    <property type="entry name" value="SPOR-like_dom"/>
</dbReference>
<protein>
    <submittedName>
        <fullName evidence="2">SPOR domain-containing protein</fullName>
    </submittedName>
</protein>
<dbReference type="AlphaFoldDB" id="A0A6M1T4R5"/>
<dbReference type="RefSeq" id="WP_165269367.1">
    <property type="nucleotide sequence ID" value="NZ_JAALLS010000015.1"/>
</dbReference>
<dbReference type="Pfam" id="PF05036">
    <property type="entry name" value="SPOR"/>
    <property type="match status" value="1"/>
</dbReference>
<proteinExistence type="predicted"/>
<dbReference type="PROSITE" id="PS51257">
    <property type="entry name" value="PROKAR_LIPOPROTEIN"/>
    <property type="match status" value="1"/>
</dbReference>
<dbReference type="Gene3D" id="3.30.70.1070">
    <property type="entry name" value="Sporulation related repeat"/>
    <property type="match status" value="1"/>
</dbReference>
<comment type="caution">
    <text evidence="2">The sequence shown here is derived from an EMBL/GenBank/DDBJ whole genome shotgun (WGS) entry which is preliminary data.</text>
</comment>
<name>A0A6M1T4R5_9BACT</name>
<evidence type="ECO:0000259" key="1">
    <source>
        <dbReference type="Pfam" id="PF05036"/>
    </source>
</evidence>
<dbReference type="Proteomes" id="UP000479132">
    <property type="component" value="Unassembled WGS sequence"/>
</dbReference>
<gene>
    <name evidence="2" type="ORF">G3569_11795</name>
</gene>
<sequence length="197" mass="22245">MTQYLRNTVFFLLILSLMVIGGCSTTQKATDDRKATAADSTALSAATDLQKLLNENRSKLSDLYVSQQQDMPQGFLKKDSSNTSFNRNPFDGYRVQILSTRDITLADSVTTSFRMWADTTIAGYDANAYQSFRSPYYKVHIGDFQDRSKANSFSQLIKDRYPSAWVVHDRINPSKVPADTASFSFKENEEDSLSIRN</sequence>
<reference evidence="2 3" key="1">
    <citation type="submission" date="2020-02" db="EMBL/GenBank/DDBJ databases">
        <title>Aliifodinibius halophilus 2W32, complete genome.</title>
        <authorList>
            <person name="Li Y."/>
            <person name="Wu S."/>
        </authorList>
    </citation>
    <scope>NUCLEOTIDE SEQUENCE [LARGE SCALE GENOMIC DNA]</scope>
    <source>
        <strain evidence="2 3">2W32</strain>
    </source>
</reference>
<evidence type="ECO:0000313" key="3">
    <source>
        <dbReference type="Proteomes" id="UP000479132"/>
    </source>
</evidence>
<feature type="domain" description="SPOR" evidence="1">
    <location>
        <begin position="92"/>
        <end position="167"/>
    </location>
</feature>
<accession>A0A6M1T4R5</accession>
<dbReference type="EMBL" id="JAALLS010000015">
    <property type="protein sequence ID" value="NGP89037.1"/>
    <property type="molecule type" value="Genomic_DNA"/>
</dbReference>
<dbReference type="InterPro" id="IPR036680">
    <property type="entry name" value="SPOR-like_sf"/>
</dbReference>